<keyword evidence="3 7" id="KW-0812">Transmembrane</keyword>
<dbReference type="GO" id="GO:0022857">
    <property type="term" value="F:transmembrane transporter activity"/>
    <property type="evidence" value="ECO:0007669"/>
    <property type="project" value="InterPro"/>
</dbReference>
<comment type="subcellular location">
    <subcellularLocation>
        <location evidence="1">Cell membrane</location>
        <topology evidence="1">Multi-pass membrane protein</topology>
    </subcellularLocation>
</comment>
<feature type="transmembrane region" description="Helical" evidence="7">
    <location>
        <begin position="34"/>
        <end position="60"/>
    </location>
</feature>
<feature type="transmembrane region" description="Helical" evidence="7">
    <location>
        <begin position="169"/>
        <end position="190"/>
    </location>
</feature>
<accession>A0A6I6CC34</accession>
<organism evidence="8 9">
    <name type="scientific">Spiroplasma tabanidicola</name>
    <dbReference type="NCBI Taxonomy" id="324079"/>
    <lineage>
        <taxon>Bacteria</taxon>
        <taxon>Bacillati</taxon>
        <taxon>Mycoplasmatota</taxon>
        <taxon>Mollicutes</taxon>
        <taxon>Entomoplasmatales</taxon>
        <taxon>Spiroplasmataceae</taxon>
        <taxon>Spiroplasma</taxon>
    </lineage>
</organism>
<sequence>MIMLWNLFSTRERLKVNYKIGNYNKKLKYFKTSIFAILFGLILGIIFIFMSGFNGFSFLGTSIAKSFDIRKIGSTSNFDKVLLYFSIYSLIGFGLALGFRVGMFNMGGSGQALIGLIFTLLIIQSIANKQGIDFKEVNKGTVFLVFICFVLAGTFISCLSGLLKVFFNIHEVATTILLNYVAYFLLKWVINLNSNQWGNTSASLDYNWISLFGVVWLVPVILVVISAISITLVLTYTKWGFRFKMVGKSTTAAKYAGVNEKLYIIVITIVQGIFMSMGGFIYYFGIAYSQSIQTDIIPSLGYDAIAVALVAFNNIIAIPFVALLWSIFQIGFKAAQSTAGFVSLSNQTTTLIFGLITYSAAIYIIFYRLNIIEYIKNMIIYNKDYELKQIIKNKKNILKENKKNIKAEQKDLQKLSFDTIAQIQLLKKKNKDLLIEINEIKEDRIKSFKTNSILNLKVYYNKITSDITFDFLDKFSNLKANYNEQIEKNKSVANFKIIKKSLKNDLINNFKILFEKFKKDISINQNKFKEAMINAKSFLNNYKKSVYQNNINKINKSDNEYKEKLKNEKTKFFEIQKEVFEKYVW</sequence>
<evidence type="ECO:0000256" key="2">
    <source>
        <dbReference type="ARBA" id="ARBA00022475"/>
    </source>
</evidence>
<feature type="transmembrane region" description="Helical" evidence="7">
    <location>
        <begin position="211"/>
        <end position="236"/>
    </location>
</feature>
<protein>
    <submittedName>
        <fullName evidence="8">General nucleoside transport system permease protein</fullName>
    </submittedName>
</protein>
<feature type="transmembrane region" description="Helical" evidence="7">
    <location>
        <begin position="305"/>
        <end position="328"/>
    </location>
</feature>
<feature type="transmembrane region" description="Helical" evidence="7">
    <location>
        <begin position="81"/>
        <end position="103"/>
    </location>
</feature>
<dbReference type="KEGG" id="stab:STABA_v1c04450"/>
<dbReference type="CDD" id="cd06580">
    <property type="entry name" value="TM_PBP1_transp_TpRbsC_like"/>
    <property type="match status" value="1"/>
</dbReference>
<keyword evidence="4 7" id="KW-1133">Transmembrane helix</keyword>
<evidence type="ECO:0000256" key="3">
    <source>
        <dbReference type="ARBA" id="ARBA00022692"/>
    </source>
</evidence>
<dbReference type="PANTHER" id="PTHR47089:SF1">
    <property type="entry name" value="GUANOSINE ABC TRANSPORTER PERMEASE PROTEIN NUPP"/>
    <property type="match status" value="1"/>
</dbReference>
<evidence type="ECO:0000313" key="9">
    <source>
        <dbReference type="Proteomes" id="UP000424468"/>
    </source>
</evidence>
<dbReference type="RefSeq" id="WP_156006142.1">
    <property type="nucleotide sequence ID" value="NZ_CP046276.1"/>
</dbReference>
<feature type="transmembrane region" description="Helical" evidence="7">
    <location>
        <begin position="140"/>
        <end position="163"/>
    </location>
</feature>
<dbReference type="EMBL" id="CP046276">
    <property type="protein sequence ID" value="QGS51808.1"/>
    <property type="molecule type" value="Genomic_DNA"/>
</dbReference>
<evidence type="ECO:0000256" key="4">
    <source>
        <dbReference type="ARBA" id="ARBA00022989"/>
    </source>
</evidence>
<keyword evidence="9" id="KW-1185">Reference proteome</keyword>
<keyword evidence="6" id="KW-0175">Coiled coil</keyword>
<gene>
    <name evidence="8" type="primary">nupB</name>
    <name evidence="8" type="ORF">STABA_v1c04450</name>
</gene>
<feature type="coiled-coil region" evidence="6">
    <location>
        <begin position="388"/>
        <end position="443"/>
    </location>
</feature>
<evidence type="ECO:0000256" key="1">
    <source>
        <dbReference type="ARBA" id="ARBA00004651"/>
    </source>
</evidence>
<dbReference type="PANTHER" id="PTHR47089">
    <property type="entry name" value="ABC TRANSPORTER, PERMEASE PROTEIN"/>
    <property type="match status" value="1"/>
</dbReference>
<feature type="transmembrane region" description="Helical" evidence="7">
    <location>
        <begin position="109"/>
        <end position="128"/>
    </location>
</feature>
<evidence type="ECO:0000256" key="7">
    <source>
        <dbReference type="SAM" id="Phobius"/>
    </source>
</evidence>
<keyword evidence="2" id="KW-1003">Cell membrane</keyword>
<dbReference type="AlphaFoldDB" id="A0A6I6CC34"/>
<evidence type="ECO:0000313" key="8">
    <source>
        <dbReference type="EMBL" id="QGS51808.1"/>
    </source>
</evidence>
<evidence type="ECO:0000256" key="6">
    <source>
        <dbReference type="SAM" id="Coils"/>
    </source>
</evidence>
<dbReference type="InterPro" id="IPR001851">
    <property type="entry name" value="ABC_transp_permease"/>
</dbReference>
<dbReference type="Pfam" id="PF02653">
    <property type="entry name" value="BPD_transp_2"/>
    <property type="match status" value="1"/>
</dbReference>
<reference evidence="8 9" key="1">
    <citation type="submission" date="2019-11" db="EMBL/GenBank/DDBJ databases">
        <title>Complete genome sequence of Spiroplasma tabanidicola TAUS-1 (DSM 22603).</title>
        <authorList>
            <person name="Huang C.-T."/>
            <person name="Lin Y.-C."/>
            <person name="Kuo C.-H."/>
        </authorList>
    </citation>
    <scope>NUCLEOTIDE SEQUENCE [LARGE SCALE GENOMIC DNA]</scope>
    <source>
        <strain evidence="8 9">TAUS-1</strain>
    </source>
</reference>
<dbReference type="GO" id="GO:0005886">
    <property type="term" value="C:plasma membrane"/>
    <property type="evidence" value="ECO:0007669"/>
    <property type="project" value="UniProtKB-SubCell"/>
</dbReference>
<dbReference type="OrthoDB" id="45037at2"/>
<evidence type="ECO:0000256" key="5">
    <source>
        <dbReference type="ARBA" id="ARBA00023136"/>
    </source>
</evidence>
<feature type="transmembrane region" description="Helical" evidence="7">
    <location>
        <begin position="262"/>
        <end position="284"/>
    </location>
</feature>
<keyword evidence="5 7" id="KW-0472">Membrane</keyword>
<proteinExistence type="predicted"/>
<dbReference type="Proteomes" id="UP000424468">
    <property type="component" value="Chromosome"/>
</dbReference>
<name>A0A6I6CC34_9MOLU</name>
<feature type="transmembrane region" description="Helical" evidence="7">
    <location>
        <begin position="348"/>
        <end position="369"/>
    </location>
</feature>